<keyword evidence="3 12" id="KW-0808">Transferase</keyword>
<evidence type="ECO:0000256" key="8">
    <source>
        <dbReference type="ARBA" id="ARBA00023136"/>
    </source>
</evidence>
<evidence type="ECO:0000256" key="3">
    <source>
        <dbReference type="ARBA" id="ARBA00022679"/>
    </source>
</evidence>
<keyword evidence="9" id="KW-0325">Glycoprotein</keyword>
<dbReference type="PANTHER" id="PTHR12129">
    <property type="entry name" value="HEPARAN SULFATE 2-O-SULFOTRANSFERASE"/>
    <property type="match status" value="1"/>
</dbReference>
<dbReference type="AlphaFoldDB" id="A0A6A4VDQ8"/>
<comment type="subcellular location">
    <subcellularLocation>
        <location evidence="1">Golgi apparatus membrane</location>
        <topology evidence="1">Single-pass type II membrane protein</topology>
    </subcellularLocation>
</comment>
<evidence type="ECO:0000313" key="13">
    <source>
        <dbReference type="Proteomes" id="UP000440578"/>
    </source>
</evidence>
<comment type="similarity">
    <text evidence="2">Belongs to the sulfotransferase 3 family.</text>
</comment>
<dbReference type="Pfam" id="PF03567">
    <property type="entry name" value="Sulfotransfer_2"/>
    <property type="match status" value="1"/>
</dbReference>
<dbReference type="InterPro" id="IPR007734">
    <property type="entry name" value="Heparan_SO4_2-O-STrfase"/>
</dbReference>
<feature type="region of interest" description="Disordered" evidence="10">
    <location>
        <begin position="300"/>
        <end position="320"/>
    </location>
</feature>
<evidence type="ECO:0000256" key="4">
    <source>
        <dbReference type="ARBA" id="ARBA00022692"/>
    </source>
</evidence>
<dbReference type="Gene3D" id="3.40.50.300">
    <property type="entry name" value="P-loop containing nucleotide triphosphate hydrolases"/>
    <property type="match status" value="1"/>
</dbReference>
<reference evidence="12 13" key="1">
    <citation type="submission" date="2019-07" db="EMBL/GenBank/DDBJ databases">
        <title>Draft genome assembly of a fouling barnacle, Amphibalanus amphitrite (Darwin, 1854): The first reference genome for Thecostraca.</title>
        <authorList>
            <person name="Kim W."/>
        </authorList>
    </citation>
    <scope>NUCLEOTIDE SEQUENCE [LARGE SCALE GENOMIC DNA]</scope>
    <source>
        <strain evidence="12">SNU_AA5</strain>
        <tissue evidence="12">Soma without cirri and trophi</tissue>
    </source>
</reference>
<dbReference type="Proteomes" id="UP000440578">
    <property type="component" value="Unassembled WGS sequence"/>
</dbReference>
<evidence type="ECO:0000256" key="10">
    <source>
        <dbReference type="SAM" id="MobiDB-lite"/>
    </source>
</evidence>
<comment type="caution">
    <text evidence="12">The sequence shown here is derived from an EMBL/GenBank/DDBJ whole genome shotgun (WGS) entry which is preliminary data.</text>
</comment>
<keyword evidence="6 11" id="KW-1133">Transmembrane helix</keyword>
<accession>A0A6A4VDQ8</accession>
<evidence type="ECO:0000256" key="2">
    <source>
        <dbReference type="ARBA" id="ARBA00010569"/>
    </source>
</evidence>
<dbReference type="InterPro" id="IPR027417">
    <property type="entry name" value="P-loop_NTPase"/>
</dbReference>
<keyword evidence="5" id="KW-0735">Signal-anchor</keyword>
<proteinExistence type="inferred from homology"/>
<evidence type="ECO:0000256" key="6">
    <source>
        <dbReference type="ARBA" id="ARBA00022989"/>
    </source>
</evidence>
<keyword evidence="4 11" id="KW-0812">Transmembrane</keyword>
<keyword evidence="8 11" id="KW-0472">Membrane</keyword>
<sequence length="493" mass="55110">MGRLVEARRRPGGATAALHVLTVQRCAAAFVVVLSYGALLWVMYSVWLRDVNPEEDLRPGPATLPVDYEMYRTSERARAERRATDSAGALIEGYSAQTADSVGYGGEGGGVVNYRTSVRGEDGFRSEGGHLTNSDNGEDFEDNLVEFESDGDEEEAFEEEEDEFEDDEEDEEDEDTEPPPNRRLLVFNSVPHTGSEVITLLLRWLSKQNGFQFAQLRTEAAKEGPLDSAEQKRLVQKMASLSDSGADGACVSHSAYIMDFVEHGAALPLRFSMIRDPIDRIMASLRDILVETGRATRDDMLKKKKKKKHRPEDATESVFSEDASEFTHDRVLGGYSPPPSAAPNWSLTLEECLRTSGTECTYLNGHQYPELTVPFFCGHHAECTRHNSRWALERAKRTVQRQFATVGVLESLNTTLAVAETLLPRYFAGAWDRFFIDLVGQIGDSMIPRSLDELSPKAREGLRANLTTEYEFYDFVKQRVEQQYNAFVPGSSS</sequence>
<evidence type="ECO:0000256" key="7">
    <source>
        <dbReference type="ARBA" id="ARBA00023034"/>
    </source>
</evidence>
<dbReference type="OrthoDB" id="10019582at2759"/>
<feature type="transmembrane region" description="Helical" evidence="11">
    <location>
        <begin position="27"/>
        <end position="47"/>
    </location>
</feature>
<dbReference type="PANTHER" id="PTHR12129:SF15">
    <property type="entry name" value="URONYL 2-SULFOTRANSFERASE"/>
    <property type="match status" value="1"/>
</dbReference>
<evidence type="ECO:0000256" key="11">
    <source>
        <dbReference type="SAM" id="Phobius"/>
    </source>
</evidence>
<evidence type="ECO:0000256" key="5">
    <source>
        <dbReference type="ARBA" id="ARBA00022968"/>
    </source>
</evidence>
<feature type="region of interest" description="Disordered" evidence="10">
    <location>
        <begin position="149"/>
        <end position="183"/>
    </location>
</feature>
<keyword evidence="13" id="KW-1185">Reference proteome</keyword>
<evidence type="ECO:0000256" key="1">
    <source>
        <dbReference type="ARBA" id="ARBA00004323"/>
    </source>
</evidence>
<organism evidence="12 13">
    <name type="scientific">Amphibalanus amphitrite</name>
    <name type="common">Striped barnacle</name>
    <name type="synonym">Balanus amphitrite</name>
    <dbReference type="NCBI Taxonomy" id="1232801"/>
    <lineage>
        <taxon>Eukaryota</taxon>
        <taxon>Metazoa</taxon>
        <taxon>Ecdysozoa</taxon>
        <taxon>Arthropoda</taxon>
        <taxon>Crustacea</taxon>
        <taxon>Multicrustacea</taxon>
        <taxon>Cirripedia</taxon>
        <taxon>Thoracica</taxon>
        <taxon>Thoracicalcarea</taxon>
        <taxon>Balanomorpha</taxon>
        <taxon>Balanoidea</taxon>
        <taxon>Balanidae</taxon>
        <taxon>Amphibalaninae</taxon>
        <taxon>Amphibalanus</taxon>
    </lineage>
</organism>
<evidence type="ECO:0000256" key="9">
    <source>
        <dbReference type="ARBA" id="ARBA00023180"/>
    </source>
</evidence>
<dbReference type="EMBL" id="VIIS01001892">
    <property type="protein sequence ID" value="KAF0291279.1"/>
    <property type="molecule type" value="Genomic_DNA"/>
</dbReference>
<gene>
    <name evidence="12" type="primary">pip_1</name>
    <name evidence="12" type="ORF">FJT64_010573</name>
</gene>
<keyword evidence="7" id="KW-0333">Golgi apparatus</keyword>
<dbReference type="InterPro" id="IPR005331">
    <property type="entry name" value="Sulfotransferase"/>
</dbReference>
<protein>
    <submittedName>
        <fullName evidence="12">Heparan sulfate 2-O-sulfotransferase pipe</fullName>
    </submittedName>
</protein>
<feature type="compositionally biased region" description="Acidic residues" evidence="10">
    <location>
        <begin position="149"/>
        <end position="177"/>
    </location>
</feature>
<evidence type="ECO:0000313" key="12">
    <source>
        <dbReference type="EMBL" id="KAF0291279.1"/>
    </source>
</evidence>
<name>A0A6A4VDQ8_AMPAM</name>
<dbReference type="GO" id="GO:0000139">
    <property type="term" value="C:Golgi membrane"/>
    <property type="evidence" value="ECO:0007669"/>
    <property type="project" value="UniProtKB-SubCell"/>
</dbReference>
<dbReference type="GO" id="GO:0008146">
    <property type="term" value="F:sulfotransferase activity"/>
    <property type="evidence" value="ECO:0007669"/>
    <property type="project" value="InterPro"/>
</dbReference>